<gene>
    <name evidence="3" type="ORF">DFH94DRAFT_56816</name>
</gene>
<dbReference type="Proteomes" id="UP000759537">
    <property type="component" value="Unassembled WGS sequence"/>
</dbReference>
<dbReference type="Pfam" id="PF14780">
    <property type="entry name" value="NEPRO_N"/>
    <property type="match status" value="1"/>
</dbReference>
<dbReference type="InterPro" id="IPR027951">
    <property type="entry name" value="Nepro_N"/>
</dbReference>
<reference evidence="3" key="2">
    <citation type="journal article" date="2020" name="Nat. Commun.">
        <title>Large-scale genome sequencing of mycorrhizal fungi provides insights into the early evolution of symbiotic traits.</title>
        <authorList>
            <person name="Miyauchi S."/>
            <person name="Kiss E."/>
            <person name="Kuo A."/>
            <person name="Drula E."/>
            <person name="Kohler A."/>
            <person name="Sanchez-Garcia M."/>
            <person name="Morin E."/>
            <person name="Andreopoulos B."/>
            <person name="Barry K.W."/>
            <person name="Bonito G."/>
            <person name="Buee M."/>
            <person name="Carver A."/>
            <person name="Chen C."/>
            <person name="Cichocki N."/>
            <person name="Clum A."/>
            <person name="Culley D."/>
            <person name="Crous P.W."/>
            <person name="Fauchery L."/>
            <person name="Girlanda M."/>
            <person name="Hayes R.D."/>
            <person name="Keri Z."/>
            <person name="LaButti K."/>
            <person name="Lipzen A."/>
            <person name="Lombard V."/>
            <person name="Magnuson J."/>
            <person name="Maillard F."/>
            <person name="Murat C."/>
            <person name="Nolan M."/>
            <person name="Ohm R.A."/>
            <person name="Pangilinan J."/>
            <person name="Pereira M.F."/>
            <person name="Perotto S."/>
            <person name="Peter M."/>
            <person name="Pfister S."/>
            <person name="Riley R."/>
            <person name="Sitrit Y."/>
            <person name="Stielow J.B."/>
            <person name="Szollosi G."/>
            <person name="Zifcakova L."/>
            <person name="Stursova M."/>
            <person name="Spatafora J.W."/>
            <person name="Tedersoo L."/>
            <person name="Vaario L.M."/>
            <person name="Yamada A."/>
            <person name="Yan M."/>
            <person name="Wang P."/>
            <person name="Xu J."/>
            <person name="Bruns T."/>
            <person name="Baldrian P."/>
            <person name="Vilgalys R."/>
            <person name="Dunand C."/>
            <person name="Henrissat B."/>
            <person name="Grigoriev I.V."/>
            <person name="Hibbett D."/>
            <person name="Nagy L.G."/>
            <person name="Martin F.M."/>
        </authorList>
    </citation>
    <scope>NUCLEOTIDE SEQUENCE</scope>
    <source>
        <strain evidence="3">Prilba</strain>
    </source>
</reference>
<proteinExistence type="predicted"/>
<reference evidence="3" key="1">
    <citation type="submission" date="2019-10" db="EMBL/GenBank/DDBJ databases">
        <authorList>
            <consortium name="DOE Joint Genome Institute"/>
            <person name="Kuo A."/>
            <person name="Miyauchi S."/>
            <person name="Kiss E."/>
            <person name="Drula E."/>
            <person name="Kohler A."/>
            <person name="Sanchez-Garcia M."/>
            <person name="Andreopoulos B."/>
            <person name="Barry K.W."/>
            <person name="Bonito G."/>
            <person name="Buee M."/>
            <person name="Carver A."/>
            <person name="Chen C."/>
            <person name="Cichocki N."/>
            <person name="Clum A."/>
            <person name="Culley D."/>
            <person name="Crous P.W."/>
            <person name="Fauchery L."/>
            <person name="Girlanda M."/>
            <person name="Hayes R."/>
            <person name="Keri Z."/>
            <person name="LaButti K."/>
            <person name="Lipzen A."/>
            <person name="Lombard V."/>
            <person name="Magnuson J."/>
            <person name="Maillard F."/>
            <person name="Morin E."/>
            <person name="Murat C."/>
            <person name="Nolan M."/>
            <person name="Ohm R."/>
            <person name="Pangilinan J."/>
            <person name="Pereira M."/>
            <person name="Perotto S."/>
            <person name="Peter M."/>
            <person name="Riley R."/>
            <person name="Sitrit Y."/>
            <person name="Stielow B."/>
            <person name="Szollosi G."/>
            <person name="Zifcakova L."/>
            <person name="Stursova M."/>
            <person name="Spatafora J.W."/>
            <person name="Tedersoo L."/>
            <person name="Vaario L.-M."/>
            <person name="Yamada A."/>
            <person name="Yan M."/>
            <person name="Wang P."/>
            <person name="Xu J."/>
            <person name="Bruns T."/>
            <person name="Baldrian P."/>
            <person name="Vilgalys R."/>
            <person name="Henrissat B."/>
            <person name="Grigoriev I.V."/>
            <person name="Hibbett D."/>
            <person name="Nagy L.G."/>
            <person name="Martin F.M."/>
        </authorList>
    </citation>
    <scope>NUCLEOTIDE SEQUENCE</scope>
    <source>
        <strain evidence="3">Prilba</strain>
    </source>
</reference>
<name>A0A9P5MTQ4_9AGAM</name>
<feature type="region of interest" description="Disordered" evidence="1">
    <location>
        <begin position="323"/>
        <end position="365"/>
    </location>
</feature>
<organism evidence="3 4">
    <name type="scientific">Russula ochroleuca</name>
    <dbReference type="NCBI Taxonomy" id="152965"/>
    <lineage>
        <taxon>Eukaryota</taxon>
        <taxon>Fungi</taxon>
        <taxon>Dikarya</taxon>
        <taxon>Basidiomycota</taxon>
        <taxon>Agaricomycotina</taxon>
        <taxon>Agaricomycetes</taxon>
        <taxon>Russulales</taxon>
        <taxon>Russulaceae</taxon>
        <taxon>Russula</taxon>
    </lineage>
</organism>
<accession>A0A9P5MTQ4</accession>
<dbReference type="OrthoDB" id="114080at2759"/>
<dbReference type="EMBL" id="WHVB01000011">
    <property type="protein sequence ID" value="KAF8478450.1"/>
    <property type="molecule type" value="Genomic_DNA"/>
</dbReference>
<keyword evidence="4" id="KW-1185">Reference proteome</keyword>
<feature type="domain" description="Nucleolus and neural progenitor protein-like N-terminal" evidence="2">
    <location>
        <begin position="22"/>
        <end position="183"/>
    </location>
</feature>
<comment type="caution">
    <text evidence="3">The sequence shown here is derived from an EMBL/GenBank/DDBJ whole genome shotgun (WGS) entry which is preliminary data.</text>
</comment>
<evidence type="ECO:0000313" key="4">
    <source>
        <dbReference type="Proteomes" id="UP000759537"/>
    </source>
</evidence>
<protein>
    <recommendedName>
        <fullName evidence="2">Nucleolus and neural progenitor protein-like N-terminal domain-containing protein</fullName>
    </recommendedName>
</protein>
<dbReference type="AlphaFoldDB" id="A0A9P5MTQ4"/>
<feature type="compositionally biased region" description="Basic residues" evidence="1">
    <location>
        <begin position="346"/>
        <end position="355"/>
    </location>
</feature>
<evidence type="ECO:0000256" key="1">
    <source>
        <dbReference type="SAM" id="MobiDB-lite"/>
    </source>
</evidence>
<sequence length="365" mass="39881">MAPTHAPLARASLDSSKYTCINVFLKSLKSHTRTLSVLFAQHATELAVLERIYYLNNNQHRPALFWQRVIEARRYSRRLRSLDVPSLVDGLRRSFYGDTAEASSKLQKGAWTHYPPAYSLKSFLARVRTCTALLDKTCVRMRAIYHMLTLAMQSGAFLHLVVTLTALVARIAYLSLAVRSVLSTLHVECAHLFASLHPTEASHNLAPPAPAPPPPLLEGEDTKVSGVALEPNRRTVPDSDLDGSVDLGEAIARTHALTPRPKSRSASLVLPDYLSLVPVHDATPAPVIEARQPAASASAAAATDHAPVPLAFRPSSRLAAVLVKNQNSDRPTPSSSRSTAAAAKEKRLHKAKKKPRRDEIDDIFA</sequence>
<feature type="compositionally biased region" description="Low complexity" evidence="1">
    <location>
        <begin position="330"/>
        <end position="342"/>
    </location>
</feature>
<evidence type="ECO:0000313" key="3">
    <source>
        <dbReference type="EMBL" id="KAF8478450.1"/>
    </source>
</evidence>
<evidence type="ECO:0000259" key="2">
    <source>
        <dbReference type="Pfam" id="PF14780"/>
    </source>
</evidence>